<accession>A0AAF0C5V8</accession>
<sequence>MTSPHWLIIVFTLALLPIWAGFALMSPMLFAAPGSDTRTNILSVVLFSYFPLGVWAWYWHMNWHFLSLDPQTIFYINLGFISYFLWSFGYFKSLYRAFSPINYQGYCVYDGQVYFNGEKMLIADEASFSLLKHAGDRRQRQTLYAKDATHVYFKGQILKGADSKSFCSADLGFEDYFVDSKAVFFDGKAIPDSVPGSFLPFGDYYYKDSRQVYYRGKVLAGVDPGAAVISCNIYLKCGEALFRYGSLIPGVNARLCRILNYHVVADEKNIYFDGKAVLEGADAKNFKLITPNNRFYTDDKHVFYLAEDVELQLAQLTPQSLELLDFDYLRAQGEIYFLSHRQRLPELIKLMADAQSFSVAQALPEFDAEDKNHKFLRGNIVAS</sequence>
<keyword evidence="1" id="KW-0812">Transmembrane</keyword>
<dbReference type="Pfam" id="PF13644">
    <property type="entry name" value="DKNYY"/>
    <property type="match status" value="1"/>
</dbReference>
<keyword evidence="1" id="KW-0472">Membrane</keyword>
<keyword evidence="3" id="KW-1185">Reference proteome</keyword>
<dbReference type="EMBL" id="CP059735">
    <property type="protein sequence ID" value="WDE01546.1"/>
    <property type="molecule type" value="Genomic_DNA"/>
</dbReference>
<proteinExistence type="predicted"/>
<evidence type="ECO:0000313" key="3">
    <source>
        <dbReference type="Proteomes" id="UP000032568"/>
    </source>
</evidence>
<dbReference type="Proteomes" id="UP000032568">
    <property type="component" value="Chromosome"/>
</dbReference>
<evidence type="ECO:0000256" key="1">
    <source>
        <dbReference type="SAM" id="Phobius"/>
    </source>
</evidence>
<dbReference type="InterPro" id="IPR027375">
    <property type="entry name" value="DKNYY"/>
</dbReference>
<evidence type="ECO:0000313" key="2">
    <source>
        <dbReference type="EMBL" id="WDE01546.1"/>
    </source>
</evidence>
<reference evidence="2 3" key="1">
    <citation type="journal article" date="2015" name="Genome Announc.">
        <title>Draft Genome Sequences of Marine Isolates of Thalassomonas viridans and Thalassomonas actiniarum.</title>
        <authorList>
            <person name="Olonade I."/>
            <person name="van Zyl L.J."/>
            <person name="Trindade M."/>
        </authorList>
    </citation>
    <scope>NUCLEOTIDE SEQUENCE [LARGE SCALE GENOMIC DNA]</scope>
    <source>
        <strain evidence="2 3">A5K-106</strain>
    </source>
</reference>
<organism evidence="2 3">
    <name type="scientific">Thalassomonas actiniarum</name>
    <dbReference type="NCBI Taxonomy" id="485447"/>
    <lineage>
        <taxon>Bacteria</taxon>
        <taxon>Pseudomonadati</taxon>
        <taxon>Pseudomonadota</taxon>
        <taxon>Gammaproteobacteria</taxon>
        <taxon>Alteromonadales</taxon>
        <taxon>Colwelliaceae</taxon>
        <taxon>Thalassomonas</taxon>
    </lineage>
</organism>
<name>A0AAF0C5V8_9GAMM</name>
<dbReference type="KEGG" id="tact:SG35_013550"/>
<dbReference type="RefSeq" id="WP_044832740.1">
    <property type="nucleotide sequence ID" value="NZ_CP059735.1"/>
</dbReference>
<feature type="transmembrane region" description="Helical" evidence="1">
    <location>
        <begin position="72"/>
        <end position="91"/>
    </location>
</feature>
<reference evidence="2 3" key="2">
    <citation type="journal article" date="2022" name="Mar. Drugs">
        <title>Bioassay-Guided Fractionation Leads to the Detection of Cholic Acid Generated by the Rare Thalassomonas sp.</title>
        <authorList>
            <person name="Pheiffer F."/>
            <person name="Schneider Y.K."/>
            <person name="Hansen E.H."/>
            <person name="Andersen J.H."/>
            <person name="Isaksson J."/>
            <person name="Busche T."/>
            <person name="R C."/>
            <person name="Kalinowski J."/>
            <person name="Zyl L.V."/>
            <person name="Trindade M."/>
        </authorList>
    </citation>
    <scope>NUCLEOTIDE SEQUENCE [LARGE SCALE GENOMIC DNA]</scope>
    <source>
        <strain evidence="2 3">A5K-106</strain>
    </source>
</reference>
<dbReference type="AlphaFoldDB" id="A0AAF0C5V8"/>
<feature type="transmembrane region" description="Helical" evidence="1">
    <location>
        <begin position="41"/>
        <end position="60"/>
    </location>
</feature>
<keyword evidence="1" id="KW-1133">Transmembrane helix</keyword>
<feature type="transmembrane region" description="Helical" evidence="1">
    <location>
        <begin position="6"/>
        <end position="29"/>
    </location>
</feature>
<gene>
    <name evidence="2" type="ORF">SG35_013550</name>
</gene>
<protein>
    <submittedName>
        <fullName evidence="2">DKNYY domain-containing protein</fullName>
    </submittedName>
</protein>